<dbReference type="SUPFAM" id="SSF51735">
    <property type="entry name" value="NAD(P)-binding Rossmann-fold domains"/>
    <property type="match status" value="1"/>
</dbReference>
<dbReference type="PANTHER" id="PTHR45024">
    <property type="entry name" value="DEHYDROGENASES, SHORT CHAIN"/>
    <property type="match status" value="1"/>
</dbReference>
<name>C7M059_ACIFD</name>
<evidence type="ECO:0000313" key="6">
    <source>
        <dbReference type="Proteomes" id="UP000000771"/>
    </source>
</evidence>
<dbReference type="eggNOG" id="COG1028">
    <property type="taxonomic scope" value="Bacteria"/>
</dbReference>
<dbReference type="AlphaFoldDB" id="C7M059"/>
<dbReference type="InterPro" id="IPR051687">
    <property type="entry name" value="Peroxisomal_Beta-Oxidation"/>
</dbReference>
<keyword evidence="2" id="KW-0560">Oxidoreductase</keyword>
<evidence type="ECO:0000256" key="1">
    <source>
        <dbReference type="ARBA" id="ARBA00006484"/>
    </source>
</evidence>
<dbReference type="InterPro" id="IPR002347">
    <property type="entry name" value="SDR_fam"/>
</dbReference>
<protein>
    <submittedName>
        <fullName evidence="5">Short-chain dehydrogenase/reductase SDR</fullName>
    </submittedName>
</protein>
<feature type="domain" description="Ketoreductase" evidence="4">
    <location>
        <begin position="8"/>
        <end position="205"/>
    </location>
</feature>
<proteinExistence type="inferred from homology"/>
<dbReference type="KEGG" id="afo:Afer_1444"/>
<dbReference type="GO" id="GO:0016491">
    <property type="term" value="F:oxidoreductase activity"/>
    <property type="evidence" value="ECO:0007669"/>
    <property type="project" value="UniProtKB-KW"/>
</dbReference>
<dbReference type="FunFam" id="3.40.50.720:FF:000446">
    <property type="entry name" value="Short chain dehydrogenase"/>
    <property type="match status" value="1"/>
</dbReference>
<dbReference type="OrthoDB" id="9808187at2"/>
<dbReference type="PANTHER" id="PTHR45024:SF2">
    <property type="entry name" value="SCP2 DOMAIN-CONTAINING PROTEIN"/>
    <property type="match status" value="1"/>
</dbReference>
<dbReference type="PROSITE" id="PS00061">
    <property type="entry name" value="ADH_SHORT"/>
    <property type="match status" value="1"/>
</dbReference>
<dbReference type="PRINTS" id="PR00080">
    <property type="entry name" value="SDRFAMILY"/>
</dbReference>
<dbReference type="Gene3D" id="3.40.50.720">
    <property type="entry name" value="NAD(P)-binding Rossmann-like Domain"/>
    <property type="match status" value="1"/>
</dbReference>
<comment type="similarity">
    <text evidence="1 3">Belongs to the short-chain dehydrogenases/reductases (SDR) family.</text>
</comment>
<dbReference type="RefSeq" id="WP_015798850.1">
    <property type="nucleotide sequence ID" value="NC_013124.1"/>
</dbReference>
<dbReference type="NCBIfam" id="NF005861">
    <property type="entry name" value="PRK07791.1"/>
    <property type="match status" value="1"/>
</dbReference>
<evidence type="ECO:0000313" key="5">
    <source>
        <dbReference type="EMBL" id="ACU54367.1"/>
    </source>
</evidence>
<dbReference type="InterPro" id="IPR036291">
    <property type="entry name" value="NAD(P)-bd_dom_sf"/>
</dbReference>
<dbReference type="Pfam" id="PF00106">
    <property type="entry name" value="adh_short"/>
    <property type="match status" value="1"/>
</dbReference>
<evidence type="ECO:0000259" key="4">
    <source>
        <dbReference type="SMART" id="SM00822"/>
    </source>
</evidence>
<dbReference type="InterPro" id="IPR057326">
    <property type="entry name" value="KR_dom"/>
</dbReference>
<gene>
    <name evidence="5" type="ordered locus">Afer_1444</name>
</gene>
<evidence type="ECO:0000256" key="3">
    <source>
        <dbReference type="RuleBase" id="RU000363"/>
    </source>
</evidence>
<dbReference type="EMBL" id="CP001631">
    <property type="protein sequence ID" value="ACU54367.1"/>
    <property type="molecule type" value="Genomic_DNA"/>
</dbReference>
<organism evidence="5 6">
    <name type="scientific">Acidimicrobium ferrooxidans (strain DSM 10331 / JCM 15462 / NBRC 103882 / ICP)</name>
    <dbReference type="NCBI Taxonomy" id="525909"/>
    <lineage>
        <taxon>Bacteria</taxon>
        <taxon>Bacillati</taxon>
        <taxon>Actinomycetota</taxon>
        <taxon>Acidimicrobiia</taxon>
        <taxon>Acidimicrobiales</taxon>
        <taxon>Acidimicrobiaceae</taxon>
        <taxon>Acidimicrobium</taxon>
    </lineage>
</organism>
<dbReference type="SMART" id="SM00822">
    <property type="entry name" value="PKS_KR"/>
    <property type="match status" value="1"/>
</dbReference>
<sequence length="309" mass="32101">MAGICEGRVVIVTGAGRGIGRAHALAFAEQGARVVVNDLGAEVDGSGSSTGPAGEVVDHIRSQGGAAIANGDDVASWEGAQRLINAAIESFGRLDVVVNNAGILRDRMLVNMTESEWDDVIRVHLKGTFAMTRWAAAYFREQAKAGVAQDARIINTTSASGIYGNVGQANYGAAKAGIASLTIIAAMELARYGVTVNAIAPVALTRMTENLGIVAPDDRAAQAELAPENIAPLVVWLGSTHSAGITGRVFDVAGHHIDVAEGWHAGPSAEARGQRFTVDELDDVVPALVRAARRNADMSGHEPPEAPNA</sequence>
<dbReference type="Proteomes" id="UP000000771">
    <property type="component" value="Chromosome"/>
</dbReference>
<keyword evidence="6" id="KW-1185">Reference proteome</keyword>
<reference evidence="5 6" key="1">
    <citation type="journal article" date="2009" name="Stand. Genomic Sci.">
        <title>Complete genome sequence of Acidimicrobium ferrooxidans type strain (ICP).</title>
        <authorList>
            <person name="Clum A."/>
            <person name="Nolan M."/>
            <person name="Lang E."/>
            <person name="Glavina Del Rio T."/>
            <person name="Tice H."/>
            <person name="Copeland A."/>
            <person name="Cheng J.F."/>
            <person name="Lucas S."/>
            <person name="Chen F."/>
            <person name="Bruce D."/>
            <person name="Goodwin L."/>
            <person name="Pitluck S."/>
            <person name="Ivanova N."/>
            <person name="Mavrommatis K."/>
            <person name="Mikhailova N."/>
            <person name="Pati A."/>
            <person name="Chen A."/>
            <person name="Palaniappan K."/>
            <person name="Goker M."/>
            <person name="Spring S."/>
            <person name="Land M."/>
            <person name="Hauser L."/>
            <person name="Chang Y.J."/>
            <person name="Jeffries C.C."/>
            <person name="Chain P."/>
            <person name="Bristow J."/>
            <person name="Eisen J.A."/>
            <person name="Markowitz V."/>
            <person name="Hugenholtz P."/>
            <person name="Kyrpides N.C."/>
            <person name="Klenk H.P."/>
            <person name="Lapidus A."/>
        </authorList>
    </citation>
    <scope>NUCLEOTIDE SEQUENCE [LARGE SCALE GENOMIC DNA]</scope>
    <source>
        <strain evidence="6">DSM 10331 / JCM 15462 / NBRC 103882 / ICP</strain>
    </source>
</reference>
<dbReference type="HOGENOM" id="CLU_010194_1_3_11"/>
<dbReference type="STRING" id="525909.Afer_1444"/>
<dbReference type="InterPro" id="IPR020904">
    <property type="entry name" value="Sc_DH/Rdtase_CS"/>
</dbReference>
<evidence type="ECO:0000256" key="2">
    <source>
        <dbReference type="ARBA" id="ARBA00023002"/>
    </source>
</evidence>
<dbReference type="PRINTS" id="PR00081">
    <property type="entry name" value="GDHRDH"/>
</dbReference>
<accession>C7M059</accession>